<protein>
    <recommendedName>
        <fullName evidence="6">Lipoprotein</fullName>
    </recommendedName>
</protein>
<dbReference type="PANTHER" id="PTHR30429:SF0">
    <property type="entry name" value="METHIONINE-BINDING LIPOPROTEIN METQ"/>
    <property type="match status" value="1"/>
</dbReference>
<accession>A0ABV9JG33</accession>
<name>A0ABV9JG33_9LACT</name>
<dbReference type="Pfam" id="PF03180">
    <property type="entry name" value="Lipoprotein_9"/>
    <property type="match status" value="1"/>
</dbReference>
<proteinExistence type="inferred from homology"/>
<evidence type="ECO:0000256" key="6">
    <source>
        <dbReference type="PIRNR" id="PIRNR002854"/>
    </source>
</evidence>
<keyword evidence="9" id="KW-1185">Reference proteome</keyword>
<keyword evidence="2" id="KW-0732">Signal</keyword>
<dbReference type="SUPFAM" id="SSF53850">
    <property type="entry name" value="Periplasmic binding protein-like II"/>
    <property type="match status" value="1"/>
</dbReference>
<evidence type="ECO:0000256" key="7">
    <source>
        <dbReference type="SAM" id="Phobius"/>
    </source>
</evidence>
<keyword evidence="5 6" id="KW-0449">Lipoprotein</keyword>
<comment type="subcellular location">
    <subcellularLocation>
        <location evidence="1">Membrane</location>
        <topology evidence="1">Lipid-anchor</topology>
    </subcellularLocation>
</comment>
<keyword evidence="7" id="KW-0812">Transmembrane</keyword>
<sequence length="285" mass="31133">MNPRNRNILIAAIVVIVVVVAGIIGVTSHKKSSANSKTVNIGIMTSTKQDDAIWKVVSKTAKDKYGITLKFTHFTDYTQPNKALQNGSIDLDAFQHYAFLNEWNQANKTDLVSIGDTMISPIHIYSSKYKDVKDIPDNATVAVPNDASNESRALYVLKSAGLIKLDVSGDALATPKDVTENPKHLVIKELDAAQTARALDSVAASVVNFNYATAAKLPENQSIYAEPINKDSAQWINLIAAKKSEKNNKIYKEVVKAYETAATKKAIKEQYPTGGELPAWGLKLK</sequence>
<dbReference type="InterPro" id="IPR004872">
    <property type="entry name" value="Lipoprotein_NlpA"/>
</dbReference>
<evidence type="ECO:0000313" key="8">
    <source>
        <dbReference type="EMBL" id="MFC4653347.1"/>
    </source>
</evidence>
<evidence type="ECO:0000256" key="5">
    <source>
        <dbReference type="ARBA" id="ARBA00023288"/>
    </source>
</evidence>
<comment type="similarity">
    <text evidence="6">Belongs to the nlpA lipoprotein family.</text>
</comment>
<keyword evidence="4" id="KW-0564">Palmitate</keyword>
<dbReference type="RefSeq" id="WP_213536525.1">
    <property type="nucleotide sequence ID" value="NZ_BOVQ01000007.1"/>
</dbReference>
<feature type="transmembrane region" description="Helical" evidence="7">
    <location>
        <begin position="7"/>
        <end position="26"/>
    </location>
</feature>
<evidence type="ECO:0000256" key="3">
    <source>
        <dbReference type="ARBA" id="ARBA00023136"/>
    </source>
</evidence>
<dbReference type="PIRSF" id="PIRSF002854">
    <property type="entry name" value="MetQ"/>
    <property type="match status" value="1"/>
</dbReference>
<gene>
    <name evidence="8" type="ORF">ACFO26_10580</name>
</gene>
<reference evidence="9" key="1">
    <citation type="journal article" date="2019" name="Int. J. Syst. Evol. Microbiol.">
        <title>The Global Catalogue of Microorganisms (GCM) 10K type strain sequencing project: providing services to taxonomists for standard genome sequencing and annotation.</title>
        <authorList>
            <consortium name="The Broad Institute Genomics Platform"/>
            <consortium name="The Broad Institute Genome Sequencing Center for Infectious Disease"/>
            <person name="Wu L."/>
            <person name="Ma J."/>
        </authorList>
    </citation>
    <scope>NUCLEOTIDE SEQUENCE [LARGE SCALE GENOMIC DNA]</scope>
    <source>
        <strain evidence="9">CCUG 63287</strain>
    </source>
</reference>
<evidence type="ECO:0000256" key="4">
    <source>
        <dbReference type="ARBA" id="ARBA00023139"/>
    </source>
</evidence>
<dbReference type="Gene3D" id="3.40.190.10">
    <property type="entry name" value="Periplasmic binding protein-like II"/>
    <property type="match status" value="2"/>
</dbReference>
<evidence type="ECO:0000256" key="1">
    <source>
        <dbReference type="ARBA" id="ARBA00004635"/>
    </source>
</evidence>
<evidence type="ECO:0000256" key="2">
    <source>
        <dbReference type="ARBA" id="ARBA00022729"/>
    </source>
</evidence>
<dbReference type="Proteomes" id="UP001595987">
    <property type="component" value="Unassembled WGS sequence"/>
</dbReference>
<keyword evidence="3 7" id="KW-0472">Membrane</keyword>
<evidence type="ECO:0000313" key="9">
    <source>
        <dbReference type="Proteomes" id="UP001595987"/>
    </source>
</evidence>
<comment type="caution">
    <text evidence="8">The sequence shown here is derived from an EMBL/GenBank/DDBJ whole genome shotgun (WGS) entry which is preliminary data.</text>
</comment>
<keyword evidence="7" id="KW-1133">Transmembrane helix</keyword>
<organism evidence="8 9">
    <name type="scientific">Lactococcus nasutitermitis</name>
    <dbReference type="NCBI Taxonomy" id="1652957"/>
    <lineage>
        <taxon>Bacteria</taxon>
        <taxon>Bacillati</taxon>
        <taxon>Bacillota</taxon>
        <taxon>Bacilli</taxon>
        <taxon>Lactobacillales</taxon>
        <taxon>Streptococcaceae</taxon>
        <taxon>Lactococcus</taxon>
    </lineage>
</organism>
<dbReference type="EMBL" id="JBHSGD010000010">
    <property type="protein sequence ID" value="MFC4653347.1"/>
    <property type="molecule type" value="Genomic_DNA"/>
</dbReference>
<dbReference type="PANTHER" id="PTHR30429">
    <property type="entry name" value="D-METHIONINE-BINDING LIPOPROTEIN METQ"/>
    <property type="match status" value="1"/>
</dbReference>